<evidence type="ECO:0000256" key="1">
    <source>
        <dbReference type="SAM" id="MobiDB-lite"/>
    </source>
</evidence>
<keyword evidence="3" id="KW-1185">Reference proteome</keyword>
<dbReference type="AlphaFoldDB" id="A0AAV4T0L2"/>
<comment type="caution">
    <text evidence="2">The sequence shown here is derived from an EMBL/GenBank/DDBJ whole genome shotgun (WGS) entry which is preliminary data.</text>
</comment>
<dbReference type="EMBL" id="BPLQ01008773">
    <property type="protein sequence ID" value="GIY39239.1"/>
    <property type="molecule type" value="Genomic_DNA"/>
</dbReference>
<dbReference type="Proteomes" id="UP001054837">
    <property type="component" value="Unassembled WGS sequence"/>
</dbReference>
<evidence type="ECO:0000313" key="3">
    <source>
        <dbReference type="Proteomes" id="UP001054837"/>
    </source>
</evidence>
<proteinExistence type="predicted"/>
<gene>
    <name evidence="2" type="ORF">CDAR_209641</name>
</gene>
<protein>
    <submittedName>
        <fullName evidence="2">Uncharacterized protein</fullName>
    </submittedName>
</protein>
<evidence type="ECO:0000313" key="2">
    <source>
        <dbReference type="EMBL" id="GIY39239.1"/>
    </source>
</evidence>
<name>A0AAV4T0L2_9ARAC</name>
<reference evidence="2 3" key="1">
    <citation type="submission" date="2021-06" db="EMBL/GenBank/DDBJ databases">
        <title>Caerostris darwini draft genome.</title>
        <authorList>
            <person name="Kono N."/>
            <person name="Arakawa K."/>
        </authorList>
    </citation>
    <scope>NUCLEOTIDE SEQUENCE [LARGE SCALE GENOMIC DNA]</scope>
</reference>
<accession>A0AAV4T0L2</accession>
<organism evidence="2 3">
    <name type="scientific">Caerostris darwini</name>
    <dbReference type="NCBI Taxonomy" id="1538125"/>
    <lineage>
        <taxon>Eukaryota</taxon>
        <taxon>Metazoa</taxon>
        <taxon>Ecdysozoa</taxon>
        <taxon>Arthropoda</taxon>
        <taxon>Chelicerata</taxon>
        <taxon>Arachnida</taxon>
        <taxon>Araneae</taxon>
        <taxon>Araneomorphae</taxon>
        <taxon>Entelegynae</taxon>
        <taxon>Araneoidea</taxon>
        <taxon>Araneidae</taxon>
        <taxon>Caerostris</taxon>
    </lineage>
</organism>
<sequence>MGKSGHCANRAISNSSVQRTSKSQLRIYIETTPLSSCFLPRRREIHLATVITQVRCPTPFCSDSEFGHPGLFKGANMNIFKLQIRHSSSQRIATEVGERRQFFLQEGQPRKLCRFVKGLSGIGEVQPALPTIPKAAQNSGDYTENDFKAAPRTVCGNRSSKGDHPIVR</sequence>
<feature type="region of interest" description="Disordered" evidence="1">
    <location>
        <begin position="132"/>
        <end position="168"/>
    </location>
</feature>